<dbReference type="InterPro" id="IPR046732">
    <property type="entry name" value="DUF6624"/>
</dbReference>
<keyword evidence="3" id="KW-1185">Reference proteome</keyword>
<sequence>MKKIFSCLLGLLVSLVSFSQNSLFEELVRKSLLYFEQHELQKFEEVYPSLYIAYLKANIPSYQEAVDAANDGNTELAISHINELVDEDLFIDEIENDENFTALHKNKAWSILLEKVQSIKDSYNEKIRKELKEVQNRDQGIRLLYLNTKNDSLKRSLHSYMKTVVDQDCSTKIGSILDKYGWLSADKIGSEANETLFLGIQHVDNLIVQEKYLPMLRSAVEQGDADGWHLAFLTDRILMNQGKKQIYGTQKIISSDPEKSYIIPLENPDKVDELRNSMGLPPLEEELKEEGISWNIEEYKKNSAVIEEMYREYHERTNSKER</sequence>
<dbReference type="AlphaFoldDB" id="A0A840D8V7"/>
<dbReference type="Pfam" id="PF20329">
    <property type="entry name" value="DUF6624"/>
    <property type="match status" value="1"/>
</dbReference>
<reference evidence="2" key="1">
    <citation type="submission" date="2020-08" db="EMBL/GenBank/DDBJ databases">
        <title>Genomic Encyclopedia of Type Strains, Phase IV (KMG-IV): sequencing the most valuable type-strain genomes for metagenomic binning, comparative biology and taxonomic classification.</title>
        <authorList>
            <person name="Goeker M."/>
        </authorList>
    </citation>
    <scope>NUCLEOTIDE SEQUENCE [LARGE SCALE GENOMIC DNA]</scope>
    <source>
        <strain evidence="2">DSM 105720</strain>
    </source>
</reference>
<dbReference type="EMBL" id="JACIER010000011">
    <property type="protein sequence ID" value="MBB4044933.1"/>
    <property type="molecule type" value="Genomic_DNA"/>
</dbReference>
<keyword evidence="1" id="KW-0732">Signal</keyword>
<dbReference type="Proteomes" id="UP000560658">
    <property type="component" value="Unassembled WGS sequence"/>
</dbReference>
<dbReference type="RefSeq" id="WP_052517089.1">
    <property type="nucleotide sequence ID" value="NZ_JACIER010000011.1"/>
</dbReference>
<evidence type="ECO:0000313" key="3">
    <source>
        <dbReference type="Proteomes" id="UP000560658"/>
    </source>
</evidence>
<organism evidence="2 3">
    <name type="scientific">Bacteroides reticulotermitis</name>
    <dbReference type="NCBI Taxonomy" id="1133319"/>
    <lineage>
        <taxon>Bacteria</taxon>
        <taxon>Pseudomonadati</taxon>
        <taxon>Bacteroidota</taxon>
        <taxon>Bacteroidia</taxon>
        <taxon>Bacteroidales</taxon>
        <taxon>Bacteroidaceae</taxon>
        <taxon>Bacteroides</taxon>
    </lineage>
</organism>
<protein>
    <submittedName>
        <fullName evidence="2">Uncharacterized protein</fullName>
    </submittedName>
</protein>
<name>A0A840D8V7_9BACE</name>
<feature type="signal peptide" evidence="1">
    <location>
        <begin position="1"/>
        <end position="19"/>
    </location>
</feature>
<gene>
    <name evidence="2" type="ORF">GGR06_002735</name>
</gene>
<evidence type="ECO:0000313" key="2">
    <source>
        <dbReference type="EMBL" id="MBB4044933.1"/>
    </source>
</evidence>
<proteinExistence type="predicted"/>
<feature type="chain" id="PRO_5032473813" evidence="1">
    <location>
        <begin position="20"/>
        <end position="322"/>
    </location>
</feature>
<accession>A0A840D8V7</accession>
<comment type="caution">
    <text evidence="2">The sequence shown here is derived from an EMBL/GenBank/DDBJ whole genome shotgun (WGS) entry which is preliminary data.</text>
</comment>
<evidence type="ECO:0000256" key="1">
    <source>
        <dbReference type="SAM" id="SignalP"/>
    </source>
</evidence>